<evidence type="ECO:0000313" key="1">
    <source>
        <dbReference type="EMBL" id="DAD75968.1"/>
    </source>
</evidence>
<proteinExistence type="predicted"/>
<sequence>MNLKELADYLCKRLIAEGFTVQRYDAYKTDSIYLKLDFGVCNSIRISDHPGKRYLKYRYNIGSFVKEYRYENKRGFPRLYFCQDQTDALIEQILRDRKSKLKRYGADRYRRYAKENRVENSQKKGFWRQA</sequence>
<name>A0A8S5M1D8_9CAUD</name>
<organism evidence="1">
    <name type="scientific">Siphoviridae sp. ctX926</name>
    <dbReference type="NCBI Taxonomy" id="2826366"/>
    <lineage>
        <taxon>Viruses</taxon>
        <taxon>Duplodnaviria</taxon>
        <taxon>Heunggongvirae</taxon>
        <taxon>Uroviricota</taxon>
        <taxon>Caudoviricetes</taxon>
    </lineage>
</organism>
<accession>A0A8S5M1D8</accession>
<dbReference type="EMBL" id="BK014793">
    <property type="protein sequence ID" value="DAD75968.1"/>
    <property type="molecule type" value="Genomic_DNA"/>
</dbReference>
<protein>
    <submittedName>
        <fullName evidence="1">RcsC Alpha-Beta-Loop (ABL)</fullName>
    </submittedName>
</protein>
<reference evidence="1" key="1">
    <citation type="journal article" date="2021" name="Proc. Natl. Acad. Sci. U.S.A.">
        <title>A Catalog of Tens of Thousands of Viruses from Human Metagenomes Reveals Hidden Associations with Chronic Diseases.</title>
        <authorList>
            <person name="Tisza M.J."/>
            <person name="Buck C.B."/>
        </authorList>
    </citation>
    <scope>NUCLEOTIDE SEQUENCE</scope>
    <source>
        <strain evidence="1">CtX926</strain>
    </source>
</reference>